<dbReference type="Proteomes" id="UP000297535">
    <property type="component" value="Unassembled WGS sequence"/>
</dbReference>
<dbReference type="SMART" id="SM00344">
    <property type="entry name" value="HTH_ASNC"/>
    <property type="match status" value="1"/>
</dbReference>
<dbReference type="Gene3D" id="3.30.70.920">
    <property type="match status" value="1"/>
</dbReference>
<dbReference type="EMBL" id="SRLB01000030">
    <property type="protein sequence ID" value="TGD95370.1"/>
    <property type="molecule type" value="Genomic_DNA"/>
</dbReference>
<dbReference type="GO" id="GO:0005829">
    <property type="term" value="C:cytosol"/>
    <property type="evidence" value="ECO:0007669"/>
    <property type="project" value="TreeGrafter"/>
</dbReference>
<keyword evidence="1" id="KW-0805">Transcription regulation</keyword>
<dbReference type="InterPro" id="IPR036390">
    <property type="entry name" value="WH_DNA-bd_sf"/>
</dbReference>
<sequence>MRPCGSLGACDRSQERRRCLIAEYRESRMARKADTTKDQQLLNILRDNARTSLSDIAKELGVTRTTVQARLNRLESEGYITGYTIVSGIDSGAVELLSAIILVELEVKTQSRVIAELKSIPQVASCHTLSGQYDLFVKIRCRLSSELDSLIDRIAELDGVRRTTSSILLARKFER</sequence>
<evidence type="ECO:0000256" key="1">
    <source>
        <dbReference type="ARBA" id="ARBA00023015"/>
    </source>
</evidence>
<dbReference type="PANTHER" id="PTHR30154:SF53">
    <property type="entry name" value="HTH-TYPE TRANSCRIPTIONAL REGULATOR LRPC"/>
    <property type="match status" value="1"/>
</dbReference>
<dbReference type="Pfam" id="PF01037">
    <property type="entry name" value="AsnC_trans_reg"/>
    <property type="match status" value="1"/>
</dbReference>
<dbReference type="SUPFAM" id="SSF46785">
    <property type="entry name" value="Winged helix' DNA-binding domain"/>
    <property type="match status" value="1"/>
</dbReference>
<dbReference type="InterPro" id="IPR019885">
    <property type="entry name" value="Tscrpt_reg_HTH_AsnC-type_CS"/>
</dbReference>
<dbReference type="PROSITE" id="PS00519">
    <property type="entry name" value="HTH_ASNC_1"/>
    <property type="match status" value="1"/>
</dbReference>
<dbReference type="SUPFAM" id="SSF54909">
    <property type="entry name" value="Dimeric alpha+beta barrel"/>
    <property type="match status" value="1"/>
</dbReference>
<dbReference type="GO" id="GO:0043200">
    <property type="term" value="P:response to amino acid"/>
    <property type="evidence" value="ECO:0007669"/>
    <property type="project" value="TreeGrafter"/>
</dbReference>
<feature type="domain" description="HTH asnC-type" evidence="4">
    <location>
        <begin position="37"/>
        <end position="94"/>
    </location>
</feature>
<evidence type="ECO:0000313" key="6">
    <source>
        <dbReference type="Proteomes" id="UP000297535"/>
    </source>
</evidence>
<organism evidence="5 6">
    <name type="scientific">Methylobacterium nonmethylotrophicum</name>
    <dbReference type="NCBI Taxonomy" id="1141884"/>
    <lineage>
        <taxon>Bacteria</taxon>
        <taxon>Pseudomonadati</taxon>
        <taxon>Pseudomonadota</taxon>
        <taxon>Alphaproteobacteria</taxon>
        <taxon>Hyphomicrobiales</taxon>
        <taxon>Methylobacteriaceae</taxon>
        <taxon>Methylobacterium</taxon>
    </lineage>
</organism>
<dbReference type="InterPro" id="IPR019888">
    <property type="entry name" value="Tscrpt_reg_AsnC-like"/>
</dbReference>
<dbReference type="AlphaFoldDB" id="A0A4Z0NGC1"/>
<dbReference type="PANTHER" id="PTHR30154">
    <property type="entry name" value="LEUCINE-RESPONSIVE REGULATORY PROTEIN"/>
    <property type="match status" value="1"/>
</dbReference>
<evidence type="ECO:0000259" key="4">
    <source>
        <dbReference type="PROSITE" id="PS50956"/>
    </source>
</evidence>
<dbReference type="InterPro" id="IPR011008">
    <property type="entry name" value="Dimeric_a/b-barrel"/>
</dbReference>
<dbReference type="InterPro" id="IPR019887">
    <property type="entry name" value="Tscrpt_reg_AsnC/Lrp_C"/>
</dbReference>
<dbReference type="OrthoDB" id="9809462at2"/>
<evidence type="ECO:0000313" key="5">
    <source>
        <dbReference type="EMBL" id="TGD95370.1"/>
    </source>
</evidence>
<gene>
    <name evidence="5" type="ORF">EU555_28550</name>
</gene>
<reference evidence="5 6" key="1">
    <citation type="submission" date="2019-04" db="EMBL/GenBank/DDBJ databases">
        <authorList>
            <person name="Feng G."/>
            <person name="Zhu H."/>
        </authorList>
    </citation>
    <scope>NUCLEOTIDE SEQUENCE [LARGE SCALE GENOMIC DNA]</scope>
    <source>
        <strain evidence="5 6">6HR-1</strain>
    </source>
</reference>
<accession>A0A4Z0NGC1</accession>
<name>A0A4Z0NGC1_9HYPH</name>
<dbReference type="Pfam" id="PF13412">
    <property type="entry name" value="HTH_24"/>
    <property type="match status" value="1"/>
</dbReference>
<evidence type="ECO:0000256" key="2">
    <source>
        <dbReference type="ARBA" id="ARBA00023125"/>
    </source>
</evidence>
<dbReference type="Gene3D" id="1.10.10.10">
    <property type="entry name" value="Winged helix-like DNA-binding domain superfamily/Winged helix DNA-binding domain"/>
    <property type="match status" value="1"/>
</dbReference>
<dbReference type="GO" id="GO:0043565">
    <property type="term" value="F:sequence-specific DNA binding"/>
    <property type="evidence" value="ECO:0007669"/>
    <property type="project" value="InterPro"/>
</dbReference>
<keyword evidence="2" id="KW-0238">DNA-binding</keyword>
<proteinExistence type="predicted"/>
<dbReference type="InterPro" id="IPR036388">
    <property type="entry name" value="WH-like_DNA-bd_sf"/>
</dbReference>
<keyword evidence="6" id="KW-1185">Reference proteome</keyword>
<comment type="caution">
    <text evidence="5">The sequence shown here is derived from an EMBL/GenBank/DDBJ whole genome shotgun (WGS) entry which is preliminary data.</text>
</comment>
<protein>
    <submittedName>
        <fullName evidence="5">Lrp/AsnC family transcriptional regulator</fullName>
    </submittedName>
</protein>
<evidence type="ECO:0000256" key="3">
    <source>
        <dbReference type="ARBA" id="ARBA00023163"/>
    </source>
</evidence>
<dbReference type="PRINTS" id="PR00033">
    <property type="entry name" value="HTHASNC"/>
</dbReference>
<keyword evidence="3" id="KW-0804">Transcription</keyword>
<dbReference type="PROSITE" id="PS50956">
    <property type="entry name" value="HTH_ASNC_2"/>
    <property type="match status" value="1"/>
</dbReference>
<dbReference type="InterPro" id="IPR000485">
    <property type="entry name" value="AsnC-type_HTH_dom"/>
</dbReference>